<comment type="caution">
    <text evidence="2">The sequence shown here is derived from an EMBL/GenBank/DDBJ whole genome shotgun (WGS) entry which is preliminary data.</text>
</comment>
<organism evidence="2 3">
    <name type="scientific">Clostridium saudiense</name>
    <dbReference type="NCBI Taxonomy" id="1414720"/>
    <lineage>
        <taxon>Bacteria</taxon>
        <taxon>Bacillati</taxon>
        <taxon>Bacillota</taxon>
        <taxon>Clostridia</taxon>
        <taxon>Eubacteriales</taxon>
        <taxon>Clostridiaceae</taxon>
        <taxon>Clostridium</taxon>
    </lineage>
</organism>
<dbReference type="RefSeq" id="WP_148322031.1">
    <property type="nucleotide sequence ID" value="NZ_JACJLL010000080.1"/>
</dbReference>
<evidence type="ECO:0000256" key="1">
    <source>
        <dbReference type="SAM" id="Phobius"/>
    </source>
</evidence>
<dbReference type="Proteomes" id="UP000767334">
    <property type="component" value="Unassembled WGS sequence"/>
</dbReference>
<keyword evidence="1" id="KW-0812">Transmembrane</keyword>
<keyword evidence="1" id="KW-0472">Membrane</keyword>
<gene>
    <name evidence="2" type="ORF">H6A19_12025</name>
</gene>
<name>A0ABS2FHW1_9CLOT</name>
<keyword evidence="1" id="KW-1133">Transmembrane helix</keyword>
<feature type="transmembrane region" description="Helical" evidence="1">
    <location>
        <begin position="215"/>
        <end position="233"/>
    </location>
</feature>
<keyword evidence="3" id="KW-1185">Reference proteome</keyword>
<feature type="transmembrane region" description="Helical" evidence="1">
    <location>
        <begin position="174"/>
        <end position="194"/>
    </location>
</feature>
<evidence type="ECO:0000313" key="3">
    <source>
        <dbReference type="Proteomes" id="UP000767334"/>
    </source>
</evidence>
<feature type="transmembrane region" description="Helical" evidence="1">
    <location>
        <begin position="253"/>
        <end position="274"/>
    </location>
</feature>
<dbReference type="EMBL" id="JACJLL010000080">
    <property type="protein sequence ID" value="MBM6820054.1"/>
    <property type="molecule type" value="Genomic_DNA"/>
</dbReference>
<proteinExistence type="predicted"/>
<feature type="transmembrane region" description="Helical" evidence="1">
    <location>
        <begin position="36"/>
        <end position="55"/>
    </location>
</feature>
<sequence length="288" mass="33389">MRHSRSFKKNNIDVEDDNEKERYFELSEDDLRELSLLNNALISIYLFVISDIIFYDSTINAIGNIVNKNDNQRIIAEVEAIESGYLELISKLILINVDISRYNHLYKKFINGKKEDLLKPEIDITIGDGFQILTYFFIVIGFVGTYKVNKIKNISIDDSKELSLLLSQLDGINIRFYADYLAYISILESMQLVYNKYQKDKNIRVNPDIPAIQSAICYFLSRLILANVAFTRYDELYKKYGKTQYRDLLQPNLSINVGNVFGIIGCIYILLGFIERYERNINGPVFGI</sequence>
<protein>
    <submittedName>
        <fullName evidence="2">Uncharacterized protein</fullName>
    </submittedName>
</protein>
<accession>A0ABS2FHW1</accession>
<evidence type="ECO:0000313" key="2">
    <source>
        <dbReference type="EMBL" id="MBM6820054.1"/>
    </source>
</evidence>
<reference evidence="2 3" key="1">
    <citation type="journal article" date="2021" name="Sci. Rep.">
        <title>The distribution of antibiotic resistance genes in chicken gut microbiota commensals.</title>
        <authorList>
            <person name="Juricova H."/>
            <person name="Matiasovicova J."/>
            <person name="Kubasova T."/>
            <person name="Cejkova D."/>
            <person name="Rychlik I."/>
        </authorList>
    </citation>
    <scope>NUCLEOTIDE SEQUENCE [LARGE SCALE GENOMIC DNA]</scope>
    <source>
        <strain evidence="2 3">An435</strain>
    </source>
</reference>